<reference evidence="1 2" key="1">
    <citation type="submission" date="2024-11" db="EMBL/GenBank/DDBJ databases">
        <title>The Natural Products Discovery Center: Release of the First 8490 Sequenced Strains for Exploring Actinobacteria Biosynthetic Diversity.</title>
        <authorList>
            <person name="Kalkreuter E."/>
            <person name="Kautsar S.A."/>
            <person name="Yang D."/>
            <person name="Bader C.D."/>
            <person name="Teijaro C.N."/>
            <person name="Fluegel L."/>
            <person name="Davis C.M."/>
            <person name="Simpson J.R."/>
            <person name="Lauterbach L."/>
            <person name="Steele A.D."/>
            <person name="Gui C."/>
            <person name="Meng S."/>
            <person name="Li G."/>
            <person name="Viehrig K."/>
            <person name="Ye F."/>
            <person name="Su P."/>
            <person name="Kiefer A.F."/>
            <person name="Nichols A."/>
            <person name="Cepeda A.J."/>
            <person name="Yan W."/>
            <person name="Fan B."/>
            <person name="Jiang Y."/>
            <person name="Adhikari A."/>
            <person name="Zheng C.-J."/>
            <person name="Schuster L."/>
            <person name="Cowan T.M."/>
            <person name="Smanski M.J."/>
            <person name="Chevrette M.G."/>
            <person name="De Carvalho L.P.S."/>
            <person name="Shen B."/>
        </authorList>
    </citation>
    <scope>NUCLEOTIDE SEQUENCE [LARGE SCALE GENOMIC DNA]</scope>
    <source>
        <strain evidence="1 2">NPDC020863</strain>
    </source>
</reference>
<keyword evidence="2" id="KW-1185">Reference proteome</keyword>
<evidence type="ECO:0000313" key="1">
    <source>
        <dbReference type="EMBL" id="MFK4273154.1"/>
    </source>
</evidence>
<sequence length="61" mass="6920">MLPEELPALKGPVEKKGLLLMMAELAPVWSEDYERLAPMALRYLRKGLPPKWARDLEAGTE</sequence>
<protein>
    <submittedName>
        <fullName evidence="1">Uncharacterized protein</fullName>
    </submittedName>
</protein>
<evidence type="ECO:0000313" key="2">
    <source>
        <dbReference type="Proteomes" id="UP001620295"/>
    </source>
</evidence>
<dbReference type="RefSeq" id="WP_404749185.1">
    <property type="nucleotide sequence ID" value="NZ_JBJDQH010000048.1"/>
</dbReference>
<gene>
    <name evidence="1" type="ORF">ACI2L5_51150</name>
</gene>
<proteinExistence type="predicted"/>
<dbReference type="EMBL" id="JBJDQH010000048">
    <property type="protein sequence ID" value="MFK4273154.1"/>
    <property type="molecule type" value="Genomic_DNA"/>
</dbReference>
<comment type="caution">
    <text evidence="1">The sequence shown here is derived from an EMBL/GenBank/DDBJ whole genome shotgun (WGS) entry which is preliminary data.</text>
</comment>
<organism evidence="1 2">
    <name type="scientific">Streptomyces milbemycinicus</name>
    <dbReference type="NCBI Taxonomy" id="476552"/>
    <lineage>
        <taxon>Bacteria</taxon>
        <taxon>Bacillati</taxon>
        <taxon>Actinomycetota</taxon>
        <taxon>Actinomycetes</taxon>
        <taxon>Kitasatosporales</taxon>
        <taxon>Streptomycetaceae</taxon>
        <taxon>Streptomyces</taxon>
    </lineage>
</organism>
<accession>A0ABW8M4P1</accession>
<name>A0ABW8M4P1_9ACTN</name>
<dbReference type="Proteomes" id="UP001620295">
    <property type="component" value="Unassembled WGS sequence"/>
</dbReference>